<reference evidence="3 5" key="1">
    <citation type="submission" date="2020-01" db="EMBL/GenBank/DDBJ databases">
        <authorList>
            <consortium name="DOE Joint Genome Institute"/>
            <person name="Haridas S."/>
            <person name="Albert R."/>
            <person name="Binder M."/>
            <person name="Bloem J."/>
            <person name="Labutti K."/>
            <person name="Salamov A."/>
            <person name="Andreopoulos B."/>
            <person name="Baker S.E."/>
            <person name="Barry K."/>
            <person name="Bills G."/>
            <person name="Bluhm B.H."/>
            <person name="Cannon C."/>
            <person name="Castanera R."/>
            <person name="Culley D.E."/>
            <person name="Daum C."/>
            <person name="Ezra D."/>
            <person name="Gonzalez J.B."/>
            <person name="Henrissat B."/>
            <person name="Kuo A."/>
            <person name="Liang C."/>
            <person name="Lipzen A."/>
            <person name="Lutzoni F."/>
            <person name="Magnuson J."/>
            <person name="Mondo S."/>
            <person name="Nolan M."/>
            <person name="Ohm R."/>
            <person name="Pangilinan J."/>
            <person name="Park H.-J."/>
            <person name="Ramirez L."/>
            <person name="Alfaro M."/>
            <person name="Sun H."/>
            <person name="Tritt A."/>
            <person name="Yoshinaga Y."/>
            <person name="Zwiers L.-H."/>
            <person name="Turgeon B.G."/>
            <person name="Goodwin S.B."/>
            <person name="Spatafora J.W."/>
            <person name="Crous P.W."/>
            <person name="Grigoriev I.V."/>
        </authorList>
    </citation>
    <scope>NUCLEOTIDE SEQUENCE</scope>
    <source>
        <strain evidence="3 5">CBS 781.70</strain>
    </source>
</reference>
<dbReference type="GeneID" id="54417514"/>
<evidence type="ECO:0000256" key="2">
    <source>
        <dbReference type="SAM" id="MobiDB-lite"/>
    </source>
</evidence>
<protein>
    <submittedName>
        <fullName evidence="3 5">Uncharacterized protein</fullName>
    </submittedName>
</protein>
<reference evidence="5" key="2">
    <citation type="submission" date="2020-04" db="EMBL/GenBank/DDBJ databases">
        <authorList>
            <consortium name="NCBI Genome Project"/>
        </authorList>
    </citation>
    <scope>NUCLEOTIDE SEQUENCE</scope>
    <source>
        <strain evidence="5">CBS 781.70</strain>
    </source>
</reference>
<name>A0A6G1GF76_9PEZI</name>
<dbReference type="RefSeq" id="XP_033538160.1">
    <property type="nucleotide sequence ID" value="XM_033676944.1"/>
</dbReference>
<accession>A0A6G1GF76</accession>
<sequence length="120" mass="14357">MLPSYERKTRACERLSSTRKRKAQFFSPSKIQRARELQTQREQEKVDQEAQTRAQRKIEKEKKMIENRLQRDEARTRRATEKALLGKERQASKEARLANFQICRESRSFKTTKRKSTQVV</sequence>
<feature type="non-terminal residue" evidence="3">
    <location>
        <position position="1"/>
    </location>
</feature>
<feature type="region of interest" description="Disordered" evidence="2">
    <location>
        <begin position="1"/>
        <end position="55"/>
    </location>
</feature>
<evidence type="ECO:0000313" key="4">
    <source>
        <dbReference type="Proteomes" id="UP000504638"/>
    </source>
</evidence>
<feature type="compositionally biased region" description="Basic and acidic residues" evidence="2">
    <location>
        <begin position="1"/>
        <end position="13"/>
    </location>
</feature>
<organism evidence="3">
    <name type="scientific">Eremomyces bilateralis CBS 781.70</name>
    <dbReference type="NCBI Taxonomy" id="1392243"/>
    <lineage>
        <taxon>Eukaryota</taxon>
        <taxon>Fungi</taxon>
        <taxon>Dikarya</taxon>
        <taxon>Ascomycota</taxon>
        <taxon>Pezizomycotina</taxon>
        <taxon>Dothideomycetes</taxon>
        <taxon>Dothideomycetes incertae sedis</taxon>
        <taxon>Eremomycetales</taxon>
        <taxon>Eremomycetaceae</taxon>
        <taxon>Eremomyces</taxon>
    </lineage>
</organism>
<evidence type="ECO:0000313" key="3">
    <source>
        <dbReference type="EMBL" id="KAF1816529.1"/>
    </source>
</evidence>
<reference evidence="5" key="3">
    <citation type="submission" date="2025-04" db="UniProtKB">
        <authorList>
            <consortium name="RefSeq"/>
        </authorList>
    </citation>
    <scope>IDENTIFICATION</scope>
    <source>
        <strain evidence="5">CBS 781.70</strain>
    </source>
</reference>
<dbReference type="AlphaFoldDB" id="A0A6G1GF76"/>
<evidence type="ECO:0000256" key="1">
    <source>
        <dbReference type="SAM" id="Coils"/>
    </source>
</evidence>
<dbReference type="EMBL" id="ML975150">
    <property type="protein sequence ID" value="KAF1816529.1"/>
    <property type="molecule type" value="Genomic_DNA"/>
</dbReference>
<keyword evidence="1" id="KW-0175">Coiled coil</keyword>
<evidence type="ECO:0000313" key="5">
    <source>
        <dbReference type="RefSeq" id="XP_033538160.1"/>
    </source>
</evidence>
<dbReference type="Proteomes" id="UP000504638">
    <property type="component" value="Unplaced"/>
</dbReference>
<feature type="compositionally biased region" description="Basic and acidic residues" evidence="2">
    <location>
        <begin position="33"/>
        <end position="55"/>
    </location>
</feature>
<feature type="coiled-coil region" evidence="1">
    <location>
        <begin position="55"/>
        <end position="82"/>
    </location>
</feature>
<keyword evidence="4" id="KW-1185">Reference proteome</keyword>
<proteinExistence type="predicted"/>
<gene>
    <name evidence="3 5" type="ORF">P152DRAFT_409519</name>
</gene>